<proteinExistence type="predicted"/>
<accession>A0ACC0CWS1</accession>
<comment type="caution">
    <text evidence="1">The sequence shown here is derived from an EMBL/GenBank/DDBJ whole genome shotgun (WGS) entry which is preliminary data.</text>
</comment>
<name>A0ACC0CWS1_9PEZI</name>
<evidence type="ECO:0000313" key="2">
    <source>
        <dbReference type="Proteomes" id="UP001497680"/>
    </source>
</evidence>
<dbReference type="Proteomes" id="UP001497680">
    <property type="component" value="Unassembled WGS sequence"/>
</dbReference>
<keyword evidence="2" id="KW-1185">Reference proteome</keyword>
<reference evidence="1 2" key="1">
    <citation type="journal article" date="2022" name="New Phytol.">
        <title>Ecological generalism drives hyperdiversity of secondary metabolite gene clusters in xylarialean endophytes.</title>
        <authorList>
            <person name="Franco M.E.E."/>
            <person name="Wisecaver J.H."/>
            <person name="Arnold A.E."/>
            <person name="Ju Y.M."/>
            <person name="Slot J.C."/>
            <person name="Ahrendt S."/>
            <person name="Moore L.P."/>
            <person name="Eastman K.E."/>
            <person name="Scott K."/>
            <person name="Konkel Z."/>
            <person name="Mondo S.J."/>
            <person name="Kuo A."/>
            <person name="Hayes R.D."/>
            <person name="Haridas S."/>
            <person name="Andreopoulos B."/>
            <person name="Riley R."/>
            <person name="LaButti K."/>
            <person name="Pangilinan J."/>
            <person name="Lipzen A."/>
            <person name="Amirebrahimi M."/>
            <person name="Yan J."/>
            <person name="Adam C."/>
            <person name="Keymanesh K."/>
            <person name="Ng V."/>
            <person name="Louie K."/>
            <person name="Northen T."/>
            <person name="Drula E."/>
            <person name="Henrissat B."/>
            <person name="Hsieh H.M."/>
            <person name="Youens-Clark K."/>
            <person name="Lutzoni F."/>
            <person name="Miadlikowska J."/>
            <person name="Eastwood D.C."/>
            <person name="Hamelin R.C."/>
            <person name="Grigoriev I.V."/>
            <person name="U'Ren J.M."/>
        </authorList>
    </citation>
    <scope>NUCLEOTIDE SEQUENCE [LARGE SCALE GENOMIC DNA]</scope>
    <source>
        <strain evidence="1 2">ER1909</strain>
    </source>
</reference>
<evidence type="ECO:0000313" key="1">
    <source>
        <dbReference type="EMBL" id="KAI6084928.1"/>
    </source>
</evidence>
<dbReference type="EMBL" id="MU394331">
    <property type="protein sequence ID" value="KAI6084928.1"/>
    <property type="molecule type" value="Genomic_DNA"/>
</dbReference>
<organism evidence="1 2">
    <name type="scientific">Hypoxylon rubiginosum</name>
    <dbReference type="NCBI Taxonomy" id="110542"/>
    <lineage>
        <taxon>Eukaryota</taxon>
        <taxon>Fungi</taxon>
        <taxon>Dikarya</taxon>
        <taxon>Ascomycota</taxon>
        <taxon>Pezizomycotina</taxon>
        <taxon>Sordariomycetes</taxon>
        <taxon>Xylariomycetidae</taxon>
        <taxon>Xylariales</taxon>
        <taxon>Hypoxylaceae</taxon>
        <taxon>Hypoxylon</taxon>
    </lineage>
</organism>
<sequence length="470" mass="48097">MADSTEGTSDPQITFKVKTSGDKQHTITMSETATVSDLKTKLSSADFEDIPIERQRLIYSGRVMKNEEPLSTYKIKNGNTVHLVKSAASNPKPAQTSSSASSSTPAAPQIPTNMAAGTANNPLAGLTGARYAGLTNLPSADMFGPDGGMVGSMMDEDQLANMLNNPNVAQQMNEMMNNDDFINMMINSNPMLRNNPNAREIVRSPLFRHMMTNPEALRSAARLQRAMGGRQASQNAFPMPGVTDNTPGGDAAPASNPSGNNAGQAGAPPNPFDPALWGNIQLPGAGGNAAANPFGAFFNPLAMGQPGQGAAAASGAPPTTGGAQTEGGNATTTPGQNQGATSPNASGQPPNPFASLFGGSNPFGGGLGGAGAGTGAGAGANPGANLFGGAGAGMPPFSPEALQQMLQMLGMNSPTGSPAPPADTRPPEERYAEQLRQLNDMGFYDFDRNVAALRRSGGSVQGAVEYLLSS</sequence>
<gene>
    <name evidence="1" type="ORF">F4821DRAFT_164244</name>
</gene>
<protein>
    <submittedName>
        <fullName evidence="1">Ubiquitin-domain-containing protein</fullName>
    </submittedName>
</protein>